<dbReference type="EMBL" id="JBAMMX010000021">
    <property type="protein sequence ID" value="KAK6920190.1"/>
    <property type="molecule type" value="Genomic_DNA"/>
</dbReference>
<gene>
    <name evidence="3" type="ORF">RJ641_016094</name>
</gene>
<dbReference type="Gene3D" id="1.25.40.10">
    <property type="entry name" value="Tetratricopeptide repeat domain"/>
    <property type="match status" value="2"/>
</dbReference>
<dbReference type="Pfam" id="PF13041">
    <property type="entry name" value="PPR_2"/>
    <property type="match status" value="2"/>
</dbReference>
<dbReference type="AlphaFoldDB" id="A0AAN8Z1W2"/>
<dbReference type="InterPro" id="IPR002885">
    <property type="entry name" value="PPR_rpt"/>
</dbReference>
<evidence type="ECO:0000256" key="2">
    <source>
        <dbReference type="PROSITE-ProRule" id="PRU00708"/>
    </source>
</evidence>
<dbReference type="GO" id="GO:0009451">
    <property type="term" value="P:RNA modification"/>
    <property type="evidence" value="ECO:0007669"/>
    <property type="project" value="InterPro"/>
</dbReference>
<dbReference type="Proteomes" id="UP001370490">
    <property type="component" value="Unassembled WGS sequence"/>
</dbReference>
<feature type="repeat" description="PPR" evidence="2">
    <location>
        <begin position="106"/>
        <end position="140"/>
    </location>
</feature>
<dbReference type="PANTHER" id="PTHR47926:SF517">
    <property type="entry name" value="TETRATRICOPEPTIDE REPEAT-LIKE SUPERFAMILY PROTEIN"/>
    <property type="match status" value="1"/>
</dbReference>
<accession>A0AAN8Z1W2</accession>
<dbReference type="InterPro" id="IPR046960">
    <property type="entry name" value="PPR_At4g14850-like_plant"/>
</dbReference>
<evidence type="ECO:0000256" key="1">
    <source>
        <dbReference type="ARBA" id="ARBA00022737"/>
    </source>
</evidence>
<evidence type="ECO:0000313" key="3">
    <source>
        <dbReference type="EMBL" id="KAK6920190.1"/>
    </source>
</evidence>
<dbReference type="NCBIfam" id="TIGR00756">
    <property type="entry name" value="PPR"/>
    <property type="match status" value="3"/>
</dbReference>
<sequence>MPDKDVISWTSLVTGYAHNGFHEEAIKLFCDMRSAKITPDHFVIASVFSGCAELTLLAFGQQVHADFVKSGLESSLSVDNSLVALYAKGGCIEDANRIFDSMRDRDVITWTSLIAGYAQNGRGNDSIRFYQSMILSGCKPDFVTFIGLLFACSHAGLVDDGLHYFKTMDKIYAIKPDATVWKALLAACRVHKNVELAERAAYNLFELEPLNAMPYVLLSNIYSASGRWEDAARTRRLMKSRGVNKEPGRILNPAVPSRAGLKKQTMCPNSMTKYSQVAQDPSLRHTIVSSFDQLMNLLDMGLRPIALLVISASGLVQSKLLQS</sequence>
<keyword evidence="4" id="KW-1185">Reference proteome</keyword>
<dbReference type="PANTHER" id="PTHR47926">
    <property type="entry name" value="PENTATRICOPEPTIDE REPEAT-CONTAINING PROTEIN"/>
    <property type="match status" value="1"/>
</dbReference>
<reference evidence="3 4" key="1">
    <citation type="submission" date="2023-12" db="EMBL/GenBank/DDBJ databases">
        <title>A high-quality genome assembly for Dillenia turbinata (Dilleniales).</title>
        <authorList>
            <person name="Chanderbali A."/>
        </authorList>
    </citation>
    <scope>NUCLEOTIDE SEQUENCE [LARGE SCALE GENOMIC DNA]</scope>
    <source>
        <strain evidence="3">LSX21</strain>
        <tissue evidence="3">Leaf</tissue>
    </source>
</reference>
<proteinExistence type="predicted"/>
<dbReference type="InterPro" id="IPR011990">
    <property type="entry name" value="TPR-like_helical_dom_sf"/>
</dbReference>
<dbReference type="Pfam" id="PF20431">
    <property type="entry name" value="E_motif"/>
    <property type="match status" value="1"/>
</dbReference>
<dbReference type="PROSITE" id="PS51375">
    <property type="entry name" value="PPR"/>
    <property type="match status" value="2"/>
</dbReference>
<protein>
    <submittedName>
        <fullName evidence="3">Pentatricopeptide repeat</fullName>
    </submittedName>
</protein>
<dbReference type="GO" id="GO:0003723">
    <property type="term" value="F:RNA binding"/>
    <property type="evidence" value="ECO:0007669"/>
    <property type="project" value="InterPro"/>
</dbReference>
<dbReference type="InterPro" id="IPR046848">
    <property type="entry name" value="E_motif"/>
</dbReference>
<organism evidence="3 4">
    <name type="scientific">Dillenia turbinata</name>
    <dbReference type="NCBI Taxonomy" id="194707"/>
    <lineage>
        <taxon>Eukaryota</taxon>
        <taxon>Viridiplantae</taxon>
        <taxon>Streptophyta</taxon>
        <taxon>Embryophyta</taxon>
        <taxon>Tracheophyta</taxon>
        <taxon>Spermatophyta</taxon>
        <taxon>Magnoliopsida</taxon>
        <taxon>eudicotyledons</taxon>
        <taxon>Gunneridae</taxon>
        <taxon>Pentapetalae</taxon>
        <taxon>Dilleniales</taxon>
        <taxon>Dilleniaceae</taxon>
        <taxon>Dillenia</taxon>
    </lineage>
</organism>
<evidence type="ECO:0000313" key="4">
    <source>
        <dbReference type="Proteomes" id="UP001370490"/>
    </source>
</evidence>
<feature type="repeat" description="PPR" evidence="2">
    <location>
        <begin position="5"/>
        <end position="39"/>
    </location>
</feature>
<dbReference type="FunFam" id="1.25.40.10:FF:000031">
    <property type="entry name" value="Pentatricopeptide repeat-containing protein mitochondrial"/>
    <property type="match status" value="1"/>
</dbReference>
<name>A0AAN8Z1W2_9MAGN</name>
<keyword evidence="1" id="KW-0677">Repeat</keyword>
<dbReference type="SUPFAM" id="SSF48452">
    <property type="entry name" value="TPR-like"/>
    <property type="match status" value="1"/>
</dbReference>
<comment type="caution">
    <text evidence="3">The sequence shown here is derived from an EMBL/GenBank/DDBJ whole genome shotgun (WGS) entry which is preliminary data.</text>
</comment>